<dbReference type="InterPro" id="IPR017907">
    <property type="entry name" value="Znf_RING_CS"/>
</dbReference>
<dbReference type="PROSITE" id="PS50089">
    <property type="entry name" value="ZF_RING_2"/>
    <property type="match status" value="1"/>
</dbReference>
<sequence length="560" mass="64718">MSMWASLAVKYGPAILQCLPTIVNVTQGLISLWSQVKKTKEDNETVLKAMKLVKRYEDDIDKLIQDPERRQQLLEGLTILMTKIQKTESSQATYEPDTKSYKQCHEATTAVCCGVCRMNYNVQNRRPTLLPACGHTFCKSCISEISRRERFRCPVCRCYQDMDTQNFPDNISILQLVQEENFNKCEEENSDSVTSSLMMSYEEQILYAIRLSYKEMLHQRDIELARSLSQQQQQQQEEEERSLELARNLQSREIELAERRLTDHDLSWHQILQKESAPLFKSHNTKCVVSEAAGDDFIAHREDSYFGAQMPEDQTLSMDTPYSHDESDCYNKKTSSFTDEASPSINSQQQQEEERLSLELAKVLQEREIEWARSFIDKEKSCCWPHQEDDSKLLFNSQGRKCSVESEITGDNCAAPYSCKYEDRHFSTQKLEEDTPCMKASSTGDERCYIGEKVTSFTDETIHSIEPNLIVSGNEQMKNETIGWKYSQDEQKTPFRSRTGGSEDACMQKQEFESCKEKRNSHHWKKLKEQEDLELAFALSLSLQDHNGKENGHTSEESES</sequence>
<gene>
    <name evidence="7" type="ORF">OTU49_011561</name>
</gene>
<dbReference type="SMART" id="SM00726">
    <property type="entry name" value="UIM"/>
    <property type="match status" value="2"/>
</dbReference>
<reference evidence="7 8" key="1">
    <citation type="journal article" date="2024" name="BMC Genomics">
        <title>Genome assembly of redclaw crayfish (Cherax quadricarinatus) provides insights into its immune adaptation and hypoxia tolerance.</title>
        <authorList>
            <person name="Liu Z."/>
            <person name="Zheng J."/>
            <person name="Li H."/>
            <person name="Fang K."/>
            <person name="Wang S."/>
            <person name="He J."/>
            <person name="Zhou D."/>
            <person name="Weng S."/>
            <person name="Chi M."/>
            <person name="Gu Z."/>
            <person name="He J."/>
            <person name="Li F."/>
            <person name="Wang M."/>
        </authorList>
    </citation>
    <scope>NUCLEOTIDE SEQUENCE [LARGE SCALE GENOMIC DNA]</scope>
    <source>
        <strain evidence="7">ZL_2023a</strain>
    </source>
</reference>
<dbReference type="EMBL" id="JARKIK010000088">
    <property type="protein sequence ID" value="KAK8723826.1"/>
    <property type="molecule type" value="Genomic_DNA"/>
</dbReference>
<keyword evidence="3" id="KW-0862">Zinc</keyword>
<evidence type="ECO:0000256" key="2">
    <source>
        <dbReference type="ARBA" id="ARBA00022771"/>
    </source>
</evidence>
<dbReference type="InterPro" id="IPR027370">
    <property type="entry name" value="Znf-RING_euk"/>
</dbReference>
<evidence type="ECO:0000313" key="7">
    <source>
        <dbReference type="EMBL" id="KAK8723826.1"/>
    </source>
</evidence>
<feature type="region of interest" description="Disordered" evidence="5">
    <location>
        <begin position="313"/>
        <end position="353"/>
    </location>
</feature>
<evidence type="ECO:0000259" key="6">
    <source>
        <dbReference type="PROSITE" id="PS50089"/>
    </source>
</evidence>
<dbReference type="GO" id="GO:0008270">
    <property type="term" value="F:zinc ion binding"/>
    <property type="evidence" value="ECO:0007669"/>
    <property type="project" value="UniProtKB-KW"/>
</dbReference>
<keyword evidence="1" id="KW-0479">Metal-binding</keyword>
<dbReference type="InterPro" id="IPR001841">
    <property type="entry name" value="Znf_RING"/>
</dbReference>
<dbReference type="InterPro" id="IPR013083">
    <property type="entry name" value="Znf_RING/FYVE/PHD"/>
</dbReference>
<dbReference type="CDD" id="cd16449">
    <property type="entry name" value="RING-HC"/>
    <property type="match status" value="1"/>
</dbReference>
<evidence type="ECO:0000256" key="1">
    <source>
        <dbReference type="ARBA" id="ARBA00022723"/>
    </source>
</evidence>
<organism evidence="7 8">
    <name type="scientific">Cherax quadricarinatus</name>
    <name type="common">Australian red claw crayfish</name>
    <dbReference type="NCBI Taxonomy" id="27406"/>
    <lineage>
        <taxon>Eukaryota</taxon>
        <taxon>Metazoa</taxon>
        <taxon>Ecdysozoa</taxon>
        <taxon>Arthropoda</taxon>
        <taxon>Crustacea</taxon>
        <taxon>Multicrustacea</taxon>
        <taxon>Malacostraca</taxon>
        <taxon>Eumalacostraca</taxon>
        <taxon>Eucarida</taxon>
        <taxon>Decapoda</taxon>
        <taxon>Pleocyemata</taxon>
        <taxon>Astacidea</taxon>
        <taxon>Parastacoidea</taxon>
        <taxon>Parastacidae</taxon>
        <taxon>Cherax</taxon>
    </lineage>
</organism>
<accession>A0AAW0W3R5</accession>
<dbReference type="PROSITE" id="PS00518">
    <property type="entry name" value="ZF_RING_1"/>
    <property type="match status" value="1"/>
</dbReference>
<dbReference type="PANTHER" id="PTHR47156:SF6">
    <property type="entry name" value="C2H2-TYPE DOMAIN-CONTAINING PROTEIN-RELATED"/>
    <property type="match status" value="1"/>
</dbReference>
<dbReference type="InterPro" id="IPR003903">
    <property type="entry name" value="UIM_dom"/>
</dbReference>
<keyword evidence="8" id="KW-1185">Reference proteome</keyword>
<dbReference type="Proteomes" id="UP001445076">
    <property type="component" value="Unassembled WGS sequence"/>
</dbReference>
<dbReference type="InterPro" id="IPR052667">
    <property type="entry name" value="E3_ubiquitin-ligase_RING"/>
</dbReference>
<dbReference type="SMART" id="SM00184">
    <property type="entry name" value="RING"/>
    <property type="match status" value="1"/>
</dbReference>
<comment type="caution">
    <text evidence="7">The sequence shown here is derived from an EMBL/GenBank/DDBJ whole genome shotgun (WGS) entry which is preliminary data.</text>
</comment>
<dbReference type="SUPFAM" id="SSF57850">
    <property type="entry name" value="RING/U-box"/>
    <property type="match status" value="1"/>
</dbReference>
<evidence type="ECO:0000256" key="5">
    <source>
        <dbReference type="SAM" id="MobiDB-lite"/>
    </source>
</evidence>
<keyword evidence="2 4" id="KW-0863">Zinc-finger</keyword>
<dbReference type="AlphaFoldDB" id="A0AAW0W3R5"/>
<evidence type="ECO:0000256" key="3">
    <source>
        <dbReference type="ARBA" id="ARBA00022833"/>
    </source>
</evidence>
<dbReference type="Pfam" id="PF13445">
    <property type="entry name" value="zf-RING_UBOX"/>
    <property type="match status" value="1"/>
</dbReference>
<feature type="compositionally biased region" description="Basic and acidic residues" evidence="5">
    <location>
        <begin position="322"/>
        <end position="331"/>
    </location>
</feature>
<feature type="compositionally biased region" description="Polar residues" evidence="5">
    <location>
        <begin position="332"/>
        <end position="346"/>
    </location>
</feature>
<name>A0AAW0W3R5_CHEQU</name>
<evidence type="ECO:0000313" key="8">
    <source>
        <dbReference type="Proteomes" id="UP001445076"/>
    </source>
</evidence>
<proteinExistence type="predicted"/>
<dbReference type="PANTHER" id="PTHR47156">
    <property type="entry name" value="PROTEIN CBG20824"/>
    <property type="match status" value="1"/>
</dbReference>
<dbReference type="Gene3D" id="3.30.40.10">
    <property type="entry name" value="Zinc/RING finger domain, C3HC4 (zinc finger)"/>
    <property type="match status" value="1"/>
</dbReference>
<evidence type="ECO:0000256" key="4">
    <source>
        <dbReference type="PROSITE-ProRule" id="PRU00175"/>
    </source>
</evidence>
<protein>
    <recommendedName>
        <fullName evidence="6">RING-type domain-containing protein</fullName>
    </recommendedName>
</protein>
<feature type="domain" description="RING-type" evidence="6">
    <location>
        <begin position="113"/>
        <end position="157"/>
    </location>
</feature>